<organism evidence="6 7">
    <name type="scientific">Roridomyces roridus</name>
    <dbReference type="NCBI Taxonomy" id="1738132"/>
    <lineage>
        <taxon>Eukaryota</taxon>
        <taxon>Fungi</taxon>
        <taxon>Dikarya</taxon>
        <taxon>Basidiomycota</taxon>
        <taxon>Agaricomycotina</taxon>
        <taxon>Agaricomycetes</taxon>
        <taxon>Agaricomycetidae</taxon>
        <taxon>Agaricales</taxon>
        <taxon>Marasmiineae</taxon>
        <taxon>Mycenaceae</taxon>
        <taxon>Roridomyces</taxon>
    </lineage>
</organism>
<feature type="domain" description="MYND-type" evidence="5">
    <location>
        <begin position="428"/>
        <end position="466"/>
    </location>
</feature>
<dbReference type="Proteomes" id="UP001221142">
    <property type="component" value="Unassembled WGS sequence"/>
</dbReference>
<dbReference type="AlphaFoldDB" id="A0AAD7FS32"/>
<evidence type="ECO:0000256" key="2">
    <source>
        <dbReference type="ARBA" id="ARBA00022771"/>
    </source>
</evidence>
<reference evidence="6" key="1">
    <citation type="submission" date="2023-03" db="EMBL/GenBank/DDBJ databases">
        <title>Massive genome expansion in bonnet fungi (Mycena s.s.) driven by repeated elements and novel gene families across ecological guilds.</title>
        <authorList>
            <consortium name="Lawrence Berkeley National Laboratory"/>
            <person name="Harder C.B."/>
            <person name="Miyauchi S."/>
            <person name="Viragh M."/>
            <person name="Kuo A."/>
            <person name="Thoen E."/>
            <person name="Andreopoulos B."/>
            <person name="Lu D."/>
            <person name="Skrede I."/>
            <person name="Drula E."/>
            <person name="Henrissat B."/>
            <person name="Morin E."/>
            <person name="Kohler A."/>
            <person name="Barry K."/>
            <person name="LaButti K."/>
            <person name="Morin E."/>
            <person name="Salamov A."/>
            <person name="Lipzen A."/>
            <person name="Mereny Z."/>
            <person name="Hegedus B."/>
            <person name="Baldrian P."/>
            <person name="Stursova M."/>
            <person name="Weitz H."/>
            <person name="Taylor A."/>
            <person name="Grigoriev I.V."/>
            <person name="Nagy L.G."/>
            <person name="Martin F."/>
            <person name="Kauserud H."/>
        </authorList>
    </citation>
    <scope>NUCLEOTIDE SEQUENCE</scope>
    <source>
        <strain evidence="6">9284</strain>
    </source>
</reference>
<dbReference type="Pfam" id="PF01753">
    <property type="entry name" value="zf-MYND"/>
    <property type="match status" value="1"/>
</dbReference>
<dbReference type="InterPro" id="IPR002893">
    <property type="entry name" value="Znf_MYND"/>
</dbReference>
<dbReference type="Gene3D" id="6.10.140.2220">
    <property type="match status" value="1"/>
</dbReference>
<dbReference type="PROSITE" id="PS50865">
    <property type="entry name" value="ZF_MYND_2"/>
    <property type="match status" value="1"/>
</dbReference>
<comment type="caution">
    <text evidence="6">The sequence shown here is derived from an EMBL/GenBank/DDBJ whole genome shotgun (WGS) entry which is preliminary data.</text>
</comment>
<name>A0AAD7FS32_9AGAR</name>
<keyword evidence="3" id="KW-0862">Zinc</keyword>
<keyword evidence="2 4" id="KW-0863">Zinc-finger</keyword>
<dbReference type="GO" id="GO:0008270">
    <property type="term" value="F:zinc ion binding"/>
    <property type="evidence" value="ECO:0007669"/>
    <property type="project" value="UniProtKB-KW"/>
</dbReference>
<proteinExistence type="predicted"/>
<evidence type="ECO:0000256" key="3">
    <source>
        <dbReference type="ARBA" id="ARBA00022833"/>
    </source>
</evidence>
<gene>
    <name evidence="6" type="ORF">FB45DRAFT_444818</name>
</gene>
<keyword evidence="1" id="KW-0479">Metal-binding</keyword>
<dbReference type="SUPFAM" id="SSF144232">
    <property type="entry name" value="HIT/MYND zinc finger-like"/>
    <property type="match status" value="1"/>
</dbReference>
<keyword evidence="7" id="KW-1185">Reference proteome</keyword>
<sequence>MTAIHPALLPRNVSKLRSSFQPFARRAMAARSWIVFSPAMLAQLTGEEALGMLPVIYATLDPSFIPSPEILDVLPVTDPPTPVPAAEHSMAAISFLSSISSNPLFPRDTFVNLWPRVWQWARFLQLYSDCSATAARADAFYRPVCGILRDFTQHSPTQQIITKTSDIRQVFCTSWKVLVQGFGLDDPSTRLSAIGSCLRGLAIIIRTMKSTTDGDQLSEVLEGCDGSLEVFSSIVIQTVSLCGKHSHTPGSLSSFAGVLMLLDHIYTESPDTLDYMRYGGIISALVSSLDITAVQSSPHPLGLTTLLQLLSASPGYPWVLEAVRAGFLDHVVSTGVRIGSGQVPDLDHFLGLLGTVLPLSLVSCRVVVAMKEAFSRLEAQTRHVNFTRSTLYAKWNDLKALVHERARVLEVWEASGRESFLGCYNLKCDKVDKKQKFRRCSVCNTAAYCSRECQRVDWIDGHRDDCLVFLRGHCEFSSIGLTYRETSFLHALVAADYQRLRLGILRDMITFISTNPNTQFYLCFDYTGSGAVQLTISPLPQLDTPHPHPARVARSGGLLVMHIIRIPHGTPKGTPRSSYMMWPLRATNSRLYEGLVHIARMVGGGLGDAEMRSRLLHLIRETEKDGDYRECHL</sequence>
<accession>A0AAD7FS32</accession>
<dbReference type="EMBL" id="JARKIF010000006">
    <property type="protein sequence ID" value="KAJ7636272.1"/>
    <property type="molecule type" value="Genomic_DNA"/>
</dbReference>
<evidence type="ECO:0000313" key="6">
    <source>
        <dbReference type="EMBL" id="KAJ7636272.1"/>
    </source>
</evidence>
<evidence type="ECO:0000259" key="5">
    <source>
        <dbReference type="PROSITE" id="PS50865"/>
    </source>
</evidence>
<evidence type="ECO:0000256" key="4">
    <source>
        <dbReference type="PROSITE-ProRule" id="PRU00134"/>
    </source>
</evidence>
<protein>
    <recommendedName>
        <fullName evidence="5">MYND-type domain-containing protein</fullName>
    </recommendedName>
</protein>
<evidence type="ECO:0000313" key="7">
    <source>
        <dbReference type="Proteomes" id="UP001221142"/>
    </source>
</evidence>
<evidence type="ECO:0000256" key="1">
    <source>
        <dbReference type="ARBA" id="ARBA00022723"/>
    </source>
</evidence>